<organism evidence="2 3">
    <name type="scientific">Acanthamoeba castellanii (strain ATCC 30010 / Neff)</name>
    <dbReference type="NCBI Taxonomy" id="1257118"/>
    <lineage>
        <taxon>Eukaryota</taxon>
        <taxon>Amoebozoa</taxon>
        <taxon>Discosea</taxon>
        <taxon>Longamoebia</taxon>
        <taxon>Centramoebida</taxon>
        <taxon>Acanthamoebidae</taxon>
        <taxon>Acanthamoeba</taxon>
    </lineage>
</organism>
<dbReference type="GeneID" id="14922355"/>
<accession>L8HAL4</accession>
<dbReference type="Proteomes" id="UP000011083">
    <property type="component" value="Unassembled WGS sequence"/>
</dbReference>
<keyword evidence="1" id="KW-0472">Membrane</keyword>
<dbReference type="EMBL" id="KB007904">
    <property type="protein sequence ID" value="ELR21461.1"/>
    <property type="molecule type" value="Genomic_DNA"/>
</dbReference>
<dbReference type="AlphaFoldDB" id="L8HAL4"/>
<evidence type="ECO:0000313" key="2">
    <source>
        <dbReference type="EMBL" id="ELR21461.1"/>
    </source>
</evidence>
<dbReference type="RefSeq" id="XP_004346005.1">
    <property type="nucleotide sequence ID" value="XM_004345955.1"/>
</dbReference>
<dbReference type="KEGG" id="acan:ACA1_184070"/>
<name>L8HAL4_ACACF</name>
<keyword evidence="1" id="KW-1133">Transmembrane helix</keyword>
<proteinExistence type="predicted"/>
<feature type="transmembrane region" description="Helical" evidence="1">
    <location>
        <begin position="121"/>
        <end position="143"/>
    </location>
</feature>
<evidence type="ECO:0000256" key="1">
    <source>
        <dbReference type="SAM" id="Phobius"/>
    </source>
</evidence>
<reference evidence="2 3" key="1">
    <citation type="journal article" date="2013" name="Genome Biol.">
        <title>Genome of Acanthamoeba castellanii highlights extensive lateral gene transfer and early evolution of tyrosine kinase signaling.</title>
        <authorList>
            <person name="Clarke M."/>
            <person name="Lohan A.J."/>
            <person name="Liu B."/>
            <person name="Lagkouvardos I."/>
            <person name="Roy S."/>
            <person name="Zafar N."/>
            <person name="Bertelli C."/>
            <person name="Schilde C."/>
            <person name="Kianianmomeni A."/>
            <person name="Burglin T.R."/>
            <person name="Frech C."/>
            <person name="Turcotte B."/>
            <person name="Kopec K.O."/>
            <person name="Synnott J.M."/>
            <person name="Choo C."/>
            <person name="Paponov I."/>
            <person name="Finkler A."/>
            <person name="Soon Heng Tan C."/>
            <person name="Hutchins A.P."/>
            <person name="Weinmeier T."/>
            <person name="Rattei T."/>
            <person name="Chu J.S."/>
            <person name="Gimenez G."/>
            <person name="Irimia M."/>
            <person name="Rigden D.J."/>
            <person name="Fitzpatrick D.A."/>
            <person name="Lorenzo-Morales J."/>
            <person name="Bateman A."/>
            <person name="Chiu C.H."/>
            <person name="Tang P."/>
            <person name="Hegemann P."/>
            <person name="Fromm H."/>
            <person name="Raoult D."/>
            <person name="Greub G."/>
            <person name="Miranda-Saavedra D."/>
            <person name="Chen N."/>
            <person name="Nash P."/>
            <person name="Ginger M.L."/>
            <person name="Horn M."/>
            <person name="Schaap P."/>
            <person name="Caler L."/>
            <person name="Loftus B."/>
        </authorList>
    </citation>
    <scope>NUCLEOTIDE SEQUENCE [LARGE SCALE GENOMIC DNA]</scope>
    <source>
        <strain evidence="2 3">Neff</strain>
    </source>
</reference>
<feature type="transmembrane region" description="Helical" evidence="1">
    <location>
        <begin position="94"/>
        <end position="114"/>
    </location>
</feature>
<sequence length="238" mass="26444">MGITKTLKTKLAQQQGYQPLDNASQQEVQQQPQRRVSLQATTLAEKHQMGILKGAFMVFLLGLVFWSSLANITVSALMREWPNETGNPRVSPVLNIGVSVLGVLTAFMGALWMWRRQSCAIFLAFLTFALLTTLYLISSGVLLGYTFSGKLRDCPHEYSVYAYHSFHHGWTFTCEKFNVGMYTLAVSSLAFDVIGCQALVLLLVLALCHQIPYAIALLEEKNKAQRGYIIVDVESASA</sequence>
<keyword evidence="1" id="KW-0812">Transmembrane</keyword>
<keyword evidence="3" id="KW-1185">Reference proteome</keyword>
<dbReference type="VEuPathDB" id="AmoebaDB:ACA1_184070"/>
<protein>
    <submittedName>
        <fullName evidence="2">Uncharacterized protein</fullName>
    </submittedName>
</protein>
<evidence type="ECO:0000313" key="3">
    <source>
        <dbReference type="Proteomes" id="UP000011083"/>
    </source>
</evidence>
<gene>
    <name evidence="2" type="ORF">ACA1_184070</name>
</gene>
<feature type="transmembrane region" description="Helical" evidence="1">
    <location>
        <begin position="55"/>
        <end position="74"/>
    </location>
</feature>